<accession>A0A8T0NWR3</accession>
<dbReference type="Proteomes" id="UP000823388">
    <property type="component" value="Chromosome 9K"/>
</dbReference>
<evidence type="ECO:0000256" key="6">
    <source>
        <dbReference type="ARBA" id="ARBA00022989"/>
    </source>
</evidence>
<evidence type="ECO:0000256" key="10">
    <source>
        <dbReference type="SAM" id="MobiDB-lite"/>
    </source>
</evidence>
<evidence type="ECO:0000256" key="8">
    <source>
        <dbReference type="ARBA" id="ARBA00023180"/>
    </source>
</evidence>
<dbReference type="SMART" id="SM00671">
    <property type="entry name" value="SEL1"/>
    <property type="match status" value="8"/>
</dbReference>
<keyword evidence="3" id="KW-0732">Signal</keyword>
<comment type="similarity">
    <text evidence="9">Belongs to the sel-1 family.</text>
</comment>
<organism evidence="11 12">
    <name type="scientific">Panicum virgatum</name>
    <name type="common">Blackwell switchgrass</name>
    <dbReference type="NCBI Taxonomy" id="38727"/>
    <lineage>
        <taxon>Eukaryota</taxon>
        <taxon>Viridiplantae</taxon>
        <taxon>Streptophyta</taxon>
        <taxon>Embryophyta</taxon>
        <taxon>Tracheophyta</taxon>
        <taxon>Spermatophyta</taxon>
        <taxon>Magnoliopsida</taxon>
        <taxon>Liliopsida</taxon>
        <taxon>Poales</taxon>
        <taxon>Poaceae</taxon>
        <taxon>PACMAD clade</taxon>
        <taxon>Panicoideae</taxon>
        <taxon>Panicodae</taxon>
        <taxon>Paniceae</taxon>
        <taxon>Panicinae</taxon>
        <taxon>Panicum</taxon>
        <taxon>Panicum sect. Hiantes</taxon>
    </lineage>
</organism>
<reference evidence="11" key="1">
    <citation type="submission" date="2020-05" db="EMBL/GenBank/DDBJ databases">
        <title>WGS assembly of Panicum virgatum.</title>
        <authorList>
            <person name="Lovell J.T."/>
            <person name="Jenkins J."/>
            <person name="Shu S."/>
            <person name="Juenger T.E."/>
            <person name="Schmutz J."/>
        </authorList>
    </citation>
    <scope>NUCLEOTIDE SEQUENCE</scope>
    <source>
        <strain evidence="11">AP13</strain>
    </source>
</reference>
<dbReference type="GO" id="GO:0036503">
    <property type="term" value="P:ERAD pathway"/>
    <property type="evidence" value="ECO:0007669"/>
    <property type="project" value="InterPro"/>
</dbReference>
<sequence>MARVIRRPLLLAAVSVAVAVSLVRLAAAVRPFVLVLSVDDFLKDSSAHPSLPSADSAGADTDADEWDDFADDSPAADPLLSPSSWVPLLDPTSSPPSGDEPDSPADSLFVAGARAILSAASEGDDVAFVTASAQIEAAAAAGHPGAQSALAFLSGAGMTRPASRSRAFLLHKFAADAGDLQSKMAIAYSYFRQEMYEEAVKLYAELAEAALTSSLISKEPPVIEPIRLHSGTEENKEALRKSRGEDDEDFQITEYQAQRGNSAAMYKLGLLYYYGLRGLRRDYVKAFHWFSKAVEKGDTRAMELLGEIYARGAGVERNYSEAYKWLALAAKQQHYSAYNGLGYLYVKGYGVEKKNLTKAREYFKLAADNKEAGGHYNLGVLYLKGIGVKRDIMEACNHLLQAVNAGQPKAIYQVAKLFQKGIGLKKNLHMATMLYKSVAERGPWSSLSRWALESYLKGDVGKALLLYSRMADLGYEVAQSNAAWILDRYGDQSICMGESGFCTDMERHLRSHALWWQASEQGNEHAALLIGDAYYYGRGVARDYERAAEAYMHAQSQSNAQAMFNLGYMHEHGHGLPLDLHLAKRYYDQAVTVDSAAKLPVMLALTSLWLRKNYADSFLVSLYVLCVIKFQVSYTIFTLSPSYFNLYSSLNLSWHTLFCAL</sequence>
<evidence type="ECO:0008006" key="13">
    <source>
        <dbReference type="Google" id="ProtNLM"/>
    </source>
</evidence>
<evidence type="ECO:0000256" key="1">
    <source>
        <dbReference type="ARBA" id="ARBA00004389"/>
    </source>
</evidence>
<feature type="compositionally biased region" description="Acidic residues" evidence="10">
    <location>
        <begin position="61"/>
        <end position="71"/>
    </location>
</feature>
<dbReference type="PANTHER" id="PTHR45084:SF1">
    <property type="entry name" value="ERAD-ASSOCIATED E3 UBIQUITIN-PROTEIN LIGASE COMPONENT HRD3A-RELATED"/>
    <property type="match status" value="1"/>
</dbReference>
<dbReference type="FunFam" id="1.25.40.10:FF:001837">
    <property type="entry name" value="ERAD-associated E3 ubiquitin-protein ligase component HRD3A"/>
    <property type="match status" value="1"/>
</dbReference>
<dbReference type="PANTHER" id="PTHR45084">
    <property type="entry name" value="ERAD-ASSOCIATED E3 UBIQUITIN-PROTEIN LIGASE COMPONENT HRD3A-RELATED"/>
    <property type="match status" value="1"/>
</dbReference>
<dbReference type="InterPro" id="IPR011990">
    <property type="entry name" value="TPR-like_helical_dom_sf"/>
</dbReference>
<keyword evidence="12" id="KW-1185">Reference proteome</keyword>
<evidence type="ECO:0000256" key="9">
    <source>
        <dbReference type="ARBA" id="ARBA00038101"/>
    </source>
</evidence>
<dbReference type="InterPro" id="IPR006597">
    <property type="entry name" value="Sel1-like"/>
</dbReference>
<dbReference type="AlphaFoldDB" id="A0A8T0NWR3"/>
<evidence type="ECO:0000313" key="12">
    <source>
        <dbReference type="Proteomes" id="UP000823388"/>
    </source>
</evidence>
<keyword evidence="4" id="KW-0677">Repeat</keyword>
<evidence type="ECO:0000256" key="4">
    <source>
        <dbReference type="ARBA" id="ARBA00022737"/>
    </source>
</evidence>
<keyword evidence="6" id="KW-1133">Transmembrane helix</keyword>
<dbReference type="EMBL" id="CM029053">
    <property type="protein sequence ID" value="KAG2553218.1"/>
    <property type="molecule type" value="Genomic_DNA"/>
</dbReference>
<evidence type="ECO:0000256" key="2">
    <source>
        <dbReference type="ARBA" id="ARBA00022692"/>
    </source>
</evidence>
<keyword evidence="8" id="KW-0325">Glycoprotein</keyword>
<dbReference type="Gene3D" id="1.25.40.10">
    <property type="entry name" value="Tetratricopeptide repeat domain"/>
    <property type="match status" value="2"/>
</dbReference>
<dbReference type="EMBL" id="CM029053">
    <property type="protein sequence ID" value="KAG2553220.1"/>
    <property type="molecule type" value="Genomic_DNA"/>
</dbReference>
<feature type="compositionally biased region" description="Low complexity" evidence="10">
    <location>
        <begin position="72"/>
        <end position="97"/>
    </location>
</feature>
<proteinExistence type="inferred from homology"/>
<evidence type="ECO:0000256" key="7">
    <source>
        <dbReference type="ARBA" id="ARBA00023136"/>
    </source>
</evidence>
<comment type="subcellular location">
    <subcellularLocation>
        <location evidence="1">Endoplasmic reticulum membrane</location>
        <topology evidence="1">Single-pass membrane protein</topology>
    </subcellularLocation>
</comment>
<feature type="region of interest" description="Disordered" evidence="10">
    <location>
        <begin position="48"/>
        <end position="105"/>
    </location>
</feature>
<dbReference type="GO" id="GO:0005789">
    <property type="term" value="C:endoplasmic reticulum membrane"/>
    <property type="evidence" value="ECO:0007669"/>
    <property type="project" value="UniProtKB-SubCell"/>
</dbReference>
<dbReference type="InterPro" id="IPR044623">
    <property type="entry name" value="HRD3"/>
</dbReference>
<evidence type="ECO:0000256" key="3">
    <source>
        <dbReference type="ARBA" id="ARBA00022729"/>
    </source>
</evidence>
<keyword evidence="2" id="KW-0812">Transmembrane</keyword>
<protein>
    <recommendedName>
        <fullName evidence="13">ERAD-associated E3 ubiquitin-protein ligase component HRD3A</fullName>
    </recommendedName>
</protein>
<dbReference type="Pfam" id="PF08238">
    <property type="entry name" value="Sel1"/>
    <property type="match status" value="9"/>
</dbReference>
<comment type="caution">
    <text evidence="11">The sequence shown here is derived from an EMBL/GenBank/DDBJ whole genome shotgun (WGS) entry which is preliminary data.</text>
</comment>
<keyword evidence="7" id="KW-0472">Membrane</keyword>
<keyword evidence="5" id="KW-0256">Endoplasmic reticulum</keyword>
<evidence type="ECO:0000256" key="5">
    <source>
        <dbReference type="ARBA" id="ARBA00022824"/>
    </source>
</evidence>
<evidence type="ECO:0000313" key="11">
    <source>
        <dbReference type="EMBL" id="KAG2553218.1"/>
    </source>
</evidence>
<dbReference type="SUPFAM" id="SSF81901">
    <property type="entry name" value="HCP-like"/>
    <property type="match status" value="4"/>
</dbReference>
<name>A0A8T0NWR3_PANVG</name>
<gene>
    <name evidence="11" type="ORF">PVAP13_9KG434300</name>
</gene>